<organism evidence="1 2">
    <name type="scientific">Aureimonas ureilytica</name>
    <dbReference type="NCBI Taxonomy" id="401562"/>
    <lineage>
        <taxon>Bacteria</taxon>
        <taxon>Pseudomonadati</taxon>
        <taxon>Pseudomonadota</taxon>
        <taxon>Alphaproteobacteria</taxon>
        <taxon>Hyphomicrobiales</taxon>
        <taxon>Aurantimonadaceae</taxon>
        <taxon>Aureimonas</taxon>
    </lineage>
</organism>
<reference evidence="1 2" key="1">
    <citation type="journal article" date="2016" name="Front. Microbiol.">
        <title>Genomic Resource of Rice Seed Associated Bacteria.</title>
        <authorList>
            <person name="Midha S."/>
            <person name="Bansal K."/>
            <person name="Sharma S."/>
            <person name="Kumar N."/>
            <person name="Patil P.P."/>
            <person name="Chaudhry V."/>
            <person name="Patil P.B."/>
        </authorList>
    </citation>
    <scope>NUCLEOTIDE SEQUENCE [LARGE SCALE GENOMIC DNA]</scope>
    <source>
        <strain evidence="1 2">NS365</strain>
    </source>
</reference>
<dbReference type="Pfam" id="PF20901">
    <property type="entry name" value="Sf6_terminase"/>
    <property type="match status" value="1"/>
</dbReference>
<evidence type="ECO:0000313" key="1">
    <source>
        <dbReference type="EMBL" id="KTR05013.1"/>
    </source>
</evidence>
<keyword evidence="2" id="KW-1185">Reference proteome</keyword>
<accession>A0A175RNP7</accession>
<dbReference type="Gene3D" id="1.10.10.60">
    <property type="entry name" value="Homeodomain-like"/>
    <property type="match status" value="1"/>
</dbReference>
<comment type="caution">
    <text evidence="1">The sequence shown here is derived from an EMBL/GenBank/DDBJ whole genome shotgun (WGS) entry which is preliminary data.</text>
</comment>
<dbReference type="PATRIC" id="fig|401562.4.peg.2458"/>
<dbReference type="AlphaFoldDB" id="A0A175RNP7"/>
<dbReference type="InterPro" id="IPR048683">
    <property type="entry name" value="Sf6_terminase"/>
</dbReference>
<evidence type="ECO:0000313" key="2">
    <source>
        <dbReference type="Proteomes" id="UP000078529"/>
    </source>
</evidence>
<dbReference type="RefSeq" id="WP_193753435.1">
    <property type="nucleotide sequence ID" value="NZ_LDQA01000028.1"/>
</dbReference>
<name>A0A175RNP7_9HYPH</name>
<dbReference type="EMBL" id="LDQA01000028">
    <property type="protein sequence ID" value="KTR05013.1"/>
    <property type="molecule type" value="Genomic_DNA"/>
</dbReference>
<dbReference type="Proteomes" id="UP000078529">
    <property type="component" value="Unassembled WGS sequence"/>
</dbReference>
<proteinExistence type="predicted"/>
<gene>
    <name evidence="1" type="ORF">NS365_13375</name>
</gene>
<sequence>MTRVSEFTEETGDMICERIANGESLRAICRDPDTPAQSTVFKWLASNAAFAEQYARAREAQADALFDEILDIADDGRNDLMEKFDADGAQQGWRENGEVLKRSVLRVDARKWMAGKLQPKKYGDRSQMELIGKDGGPVGVVFQTVYEAEPKK</sequence>
<protein>
    <submittedName>
        <fullName evidence="1">Terminase small subunit protein</fullName>
    </submittedName>
</protein>